<name>A0A3Q8WSR9_9ACTO</name>
<dbReference type="OrthoDB" id="4772335at2"/>
<keyword evidence="3" id="KW-1185">Reference proteome</keyword>
<reference evidence="2 3" key="1">
    <citation type="submission" date="2018-12" db="EMBL/GenBank/DDBJ databases">
        <title>Complete genome sequence of Flaviflexus salsibiostraticola KCTC 33148.</title>
        <authorList>
            <person name="Bae J.-W."/>
        </authorList>
    </citation>
    <scope>NUCLEOTIDE SEQUENCE [LARGE SCALE GENOMIC DNA]</scope>
    <source>
        <strain evidence="2 3">KCTC 33148</strain>
    </source>
</reference>
<dbReference type="InterPro" id="IPR011256">
    <property type="entry name" value="Reg_factor_effector_dom_sf"/>
</dbReference>
<evidence type="ECO:0000313" key="3">
    <source>
        <dbReference type="Proteomes" id="UP000270021"/>
    </source>
</evidence>
<dbReference type="SUPFAM" id="SSF55136">
    <property type="entry name" value="Probable bacterial effector-binding domain"/>
    <property type="match status" value="1"/>
</dbReference>
<gene>
    <name evidence="2" type="ORF">EJO69_02685</name>
</gene>
<organism evidence="2 3">
    <name type="scientific">Flaviflexus salsibiostraticola</name>
    <dbReference type="NCBI Taxonomy" id="1282737"/>
    <lineage>
        <taxon>Bacteria</taxon>
        <taxon>Bacillati</taxon>
        <taxon>Actinomycetota</taxon>
        <taxon>Actinomycetes</taxon>
        <taxon>Actinomycetales</taxon>
        <taxon>Actinomycetaceae</taxon>
        <taxon>Flaviflexus</taxon>
    </lineage>
</organism>
<protein>
    <recommendedName>
        <fullName evidence="1">GyrI-like small molecule binding domain-containing protein</fullName>
    </recommendedName>
</protein>
<dbReference type="Pfam" id="PF06445">
    <property type="entry name" value="GyrI-like"/>
    <property type="match status" value="1"/>
</dbReference>
<dbReference type="InterPro" id="IPR029442">
    <property type="entry name" value="GyrI-like"/>
</dbReference>
<accession>A0A3Q8WSR9</accession>
<dbReference type="Proteomes" id="UP000270021">
    <property type="component" value="Chromosome"/>
</dbReference>
<sequence length="242" mass="27395">MPGPRILASAANDLYAALKQAYAECTSREGAAVKADMKKLDHYRAKAGQFRILEVPATAYLMVDGAGDPTTSTEFRDGVGALYPTAYTVKFACKARGEDFVVGPLEALWWADDYSVFTDRLDRNAWQWTLMIAQPDWVTEQDAQEARDHVRAKKDAPAALDRVRWEILDEGLCVQTLHIGPYNEEGPILERMHREFLPAEGLTLRGRHHEIYLSDPDRTAPERLRTLLRQPVSREHQPPPMH</sequence>
<evidence type="ECO:0000259" key="1">
    <source>
        <dbReference type="Pfam" id="PF06445"/>
    </source>
</evidence>
<evidence type="ECO:0000313" key="2">
    <source>
        <dbReference type="EMBL" id="AZN29330.1"/>
    </source>
</evidence>
<dbReference type="KEGG" id="fsl:EJO69_02685"/>
<dbReference type="Gene3D" id="3.20.80.10">
    <property type="entry name" value="Regulatory factor, effector binding domain"/>
    <property type="match status" value="1"/>
</dbReference>
<dbReference type="AlphaFoldDB" id="A0A3Q8WSR9"/>
<feature type="domain" description="GyrI-like small molecule binding" evidence="1">
    <location>
        <begin position="49"/>
        <end position="231"/>
    </location>
</feature>
<dbReference type="EMBL" id="CP034438">
    <property type="protein sequence ID" value="AZN29330.1"/>
    <property type="molecule type" value="Genomic_DNA"/>
</dbReference>
<proteinExistence type="predicted"/>